<dbReference type="EMBL" id="HBGO01007646">
    <property type="protein sequence ID" value="CAD9327604.1"/>
    <property type="molecule type" value="Transcribed_RNA"/>
</dbReference>
<feature type="region of interest" description="Disordered" evidence="1">
    <location>
        <begin position="27"/>
        <end position="85"/>
    </location>
</feature>
<gene>
    <name evidence="2" type="ORF">OSIN01602_LOCUS4305</name>
</gene>
<dbReference type="AlphaFoldDB" id="A0A7S1Z435"/>
<evidence type="ECO:0000256" key="1">
    <source>
        <dbReference type="SAM" id="MobiDB-lite"/>
    </source>
</evidence>
<protein>
    <submittedName>
        <fullName evidence="2">Uncharacterized protein</fullName>
    </submittedName>
</protein>
<reference evidence="2" key="1">
    <citation type="submission" date="2021-01" db="EMBL/GenBank/DDBJ databases">
        <authorList>
            <person name="Corre E."/>
            <person name="Pelletier E."/>
            <person name="Niang G."/>
            <person name="Scheremetjew M."/>
            <person name="Finn R."/>
            <person name="Kale V."/>
            <person name="Holt S."/>
            <person name="Cochrane G."/>
            <person name="Meng A."/>
            <person name="Brown T."/>
            <person name="Cohen L."/>
        </authorList>
    </citation>
    <scope>NUCLEOTIDE SEQUENCE</scope>
    <source>
        <strain evidence="2">Grunow 1884</strain>
    </source>
</reference>
<organism evidence="2">
    <name type="scientific">Trieres chinensis</name>
    <name type="common">Marine centric diatom</name>
    <name type="synonym">Odontella sinensis</name>
    <dbReference type="NCBI Taxonomy" id="1514140"/>
    <lineage>
        <taxon>Eukaryota</taxon>
        <taxon>Sar</taxon>
        <taxon>Stramenopiles</taxon>
        <taxon>Ochrophyta</taxon>
        <taxon>Bacillariophyta</taxon>
        <taxon>Mediophyceae</taxon>
        <taxon>Biddulphiophycidae</taxon>
        <taxon>Eupodiscales</taxon>
        <taxon>Parodontellaceae</taxon>
        <taxon>Trieres</taxon>
    </lineage>
</organism>
<proteinExistence type="predicted"/>
<accession>A0A7S1Z435</accession>
<evidence type="ECO:0000313" key="2">
    <source>
        <dbReference type="EMBL" id="CAD9327604.1"/>
    </source>
</evidence>
<sequence>MIACPTPHFFAAFDRLDVPAPVFDARDDFDPPPALAARRDEPPAALAPERDVLDPVLGTPAAPARDDLGDALGMPPAAPAREEPPDFVTAVDRDVLLTTGAARLARLLLSSEAGRGVNLGF</sequence>
<feature type="compositionally biased region" description="Basic and acidic residues" evidence="1">
    <location>
        <begin position="37"/>
        <end position="53"/>
    </location>
</feature>
<name>A0A7S1Z435_TRICV</name>